<comment type="caution">
    <text evidence="1">The sequence shown here is derived from an EMBL/GenBank/DDBJ whole genome shotgun (WGS) entry which is preliminary data.</text>
</comment>
<name>A0A3M6TJW2_POCDA</name>
<dbReference type="EMBL" id="RCHS01003461">
    <property type="protein sequence ID" value="RMX41670.1"/>
    <property type="molecule type" value="Genomic_DNA"/>
</dbReference>
<dbReference type="Proteomes" id="UP000275408">
    <property type="component" value="Unassembled WGS sequence"/>
</dbReference>
<evidence type="ECO:0000313" key="2">
    <source>
        <dbReference type="Proteomes" id="UP000275408"/>
    </source>
</evidence>
<protein>
    <submittedName>
        <fullName evidence="1">Uncharacterized protein</fullName>
    </submittedName>
</protein>
<keyword evidence="2" id="KW-1185">Reference proteome</keyword>
<evidence type="ECO:0000313" key="1">
    <source>
        <dbReference type="EMBL" id="RMX41670.1"/>
    </source>
</evidence>
<proteinExistence type="predicted"/>
<organism evidence="1 2">
    <name type="scientific">Pocillopora damicornis</name>
    <name type="common">Cauliflower coral</name>
    <name type="synonym">Millepora damicornis</name>
    <dbReference type="NCBI Taxonomy" id="46731"/>
    <lineage>
        <taxon>Eukaryota</taxon>
        <taxon>Metazoa</taxon>
        <taxon>Cnidaria</taxon>
        <taxon>Anthozoa</taxon>
        <taxon>Hexacorallia</taxon>
        <taxon>Scleractinia</taxon>
        <taxon>Astrocoeniina</taxon>
        <taxon>Pocilloporidae</taxon>
        <taxon>Pocillopora</taxon>
    </lineage>
</organism>
<gene>
    <name evidence="1" type="ORF">pdam_00015862</name>
</gene>
<accession>A0A3M6TJW2</accession>
<sequence length="79" mass="9023">MDKKHEYVSSPRELNLVKNVGDFTLHKGNRMAIKKRGTVCWSCQNLKKLVLSAVINLFAELADALWPPGQRTVKRSKEK</sequence>
<dbReference type="AlphaFoldDB" id="A0A3M6TJW2"/>
<reference evidence="1 2" key="1">
    <citation type="journal article" date="2018" name="Sci. Rep.">
        <title>Comparative analysis of the Pocillopora damicornis genome highlights role of immune system in coral evolution.</title>
        <authorList>
            <person name="Cunning R."/>
            <person name="Bay R.A."/>
            <person name="Gillette P."/>
            <person name="Baker A.C."/>
            <person name="Traylor-Knowles N."/>
        </authorList>
    </citation>
    <scope>NUCLEOTIDE SEQUENCE [LARGE SCALE GENOMIC DNA]</scope>
    <source>
        <strain evidence="1">RSMAS</strain>
        <tissue evidence="1">Whole animal</tissue>
    </source>
</reference>